<keyword evidence="4" id="KW-1185">Reference proteome</keyword>
<gene>
    <name evidence="3" type="ORF">PGQ11_003910</name>
</gene>
<feature type="compositionally biased region" description="Polar residues" evidence="2">
    <location>
        <begin position="300"/>
        <end position="309"/>
    </location>
</feature>
<reference evidence="3 4" key="1">
    <citation type="journal article" date="2024" name="IMA Fungus">
        <title>Apiospora arundinis, a panoply of carbohydrate-active enzymes and secondary metabolites.</title>
        <authorList>
            <person name="Sorensen T."/>
            <person name="Petersen C."/>
            <person name="Muurmann A.T."/>
            <person name="Christiansen J.V."/>
            <person name="Brundto M.L."/>
            <person name="Overgaard C.K."/>
            <person name="Boysen A.T."/>
            <person name="Wollenberg R.D."/>
            <person name="Larsen T.O."/>
            <person name="Sorensen J.L."/>
            <person name="Nielsen K.L."/>
            <person name="Sondergaard T.E."/>
        </authorList>
    </citation>
    <scope>NUCLEOTIDE SEQUENCE [LARGE SCALE GENOMIC DNA]</scope>
    <source>
        <strain evidence="3 4">AAU 773</strain>
    </source>
</reference>
<proteinExistence type="predicted"/>
<accession>A0ABR2J6V4</accession>
<dbReference type="EMBL" id="JAPCWZ010000003">
    <property type="protein sequence ID" value="KAK8873396.1"/>
    <property type="molecule type" value="Genomic_DNA"/>
</dbReference>
<name>A0ABR2J6V4_9PEZI</name>
<dbReference type="Proteomes" id="UP001390339">
    <property type="component" value="Unassembled WGS sequence"/>
</dbReference>
<evidence type="ECO:0000256" key="1">
    <source>
        <dbReference type="SAM" id="Coils"/>
    </source>
</evidence>
<feature type="compositionally biased region" description="Basic and acidic residues" evidence="2">
    <location>
        <begin position="97"/>
        <end position="107"/>
    </location>
</feature>
<feature type="coiled-coil region" evidence="1">
    <location>
        <begin position="199"/>
        <end position="271"/>
    </location>
</feature>
<evidence type="ECO:0000313" key="3">
    <source>
        <dbReference type="EMBL" id="KAK8873396.1"/>
    </source>
</evidence>
<feature type="region of interest" description="Disordered" evidence="2">
    <location>
        <begin position="282"/>
        <end position="313"/>
    </location>
</feature>
<feature type="coiled-coil region" evidence="1">
    <location>
        <begin position="438"/>
        <end position="465"/>
    </location>
</feature>
<protein>
    <submittedName>
        <fullName evidence="3">Uncharacterized protein</fullName>
    </submittedName>
</protein>
<sequence length="468" mass="52882">MDNSQKTGDKDLAADLRTDTSGPPLIIPKKRKHYANGEKRKPEILASIESEVTKLEDSLGPMRYILILQKEVALKSAIDDLRKLAKEASKQLQIETAKLEGSPREPQSHGLPPNLRDTVLDNYSRTIEHLRNENGKLKSTAVGSPDERTKALVEERFRHYKTKISNLEGLLVEKDAHISQKSEELEEQHDKSIKLQLQVQKHDEKIAEQSRELEEANSKSIQQARHIKELKDTVKRQADELEQANATVEQLVHEKESLQAKNEELKELFNEEVLSKLGETLASALSPKPTPNRKSDRQLDASSSDSPEQPVSMAEFRQVMDRLEKTERQCEMLKRKCSVLKDPGADYLLVTKATADQLTLDEEALRSSNKSLKRLFSQNALNQLGENLASFISPKHASDSIPGQCLEKTGSVTSKLTVMSIVQLSQIVERHDNVEQRHDIVQHVYEELQLKCNKLERKCSALDGSEDD</sequence>
<comment type="caution">
    <text evidence="3">The sequence shown here is derived from an EMBL/GenBank/DDBJ whole genome shotgun (WGS) entry which is preliminary data.</text>
</comment>
<organism evidence="3 4">
    <name type="scientific">Apiospora arundinis</name>
    <dbReference type="NCBI Taxonomy" id="335852"/>
    <lineage>
        <taxon>Eukaryota</taxon>
        <taxon>Fungi</taxon>
        <taxon>Dikarya</taxon>
        <taxon>Ascomycota</taxon>
        <taxon>Pezizomycotina</taxon>
        <taxon>Sordariomycetes</taxon>
        <taxon>Xylariomycetidae</taxon>
        <taxon>Amphisphaeriales</taxon>
        <taxon>Apiosporaceae</taxon>
        <taxon>Apiospora</taxon>
    </lineage>
</organism>
<evidence type="ECO:0000313" key="4">
    <source>
        <dbReference type="Proteomes" id="UP001390339"/>
    </source>
</evidence>
<evidence type="ECO:0000256" key="2">
    <source>
        <dbReference type="SAM" id="MobiDB-lite"/>
    </source>
</evidence>
<feature type="compositionally biased region" description="Basic and acidic residues" evidence="2">
    <location>
        <begin position="7"/>
        <end position="18"/>
    </location>
</feature>
<feature type="region of interest" description="Disordered" evidence="2">
    <location>
        <begin position="1"/>
        <end position="40"/>
    </location>
</feature>
<keyword evidence="1" id="KW-0175">Coiled coil</keyword>
<feature type="region of interest" description="Disordered" evidence="2">
    <location>
        <begin position="96"/>
        <end position="117"/>
    </location>
</feature>